<dbReference type="KEGG" id="dmm:dnm_095440"/>
<reference evidence="1" key="1">
    <citation type="journal article" date="2021" name="Microb. Physiol.">
        <title>Proteogenomic Insights into the Physiology of Marine, Sulfate-Reducing, Filamentous Desulfonema limicola and Desulfonema magnum.</title>
        <authorList>
            <person name="Schnaars V."/>
            <person name="Wohlbrand L."/>
            <person name="Scheve S."/>
            <person name="Hinrichs C."/>
            <person name="Reinhardt R."/>
            <person name="Rabus R."/>
        </authorList>
    </citation>
    <scope>NUCLEOTIDE SEQUENCE</scope>
    <source>
        <strain evidence="1">4be13</strain>
    </source>
</reference>
<proteinExistence type="predicted"/>
<organism evidence="1 2">
    <name type="scientific">Desulfonema magnum</name>
    <dbReference type="NCBI Taxonomy" id="45655"/>
    <lineage>
        <taxon>Bacteria</taxon>
        <taxon>Pseudomonadati</taxon>
        <taxon>Thermodesulfobacteriota</taxon>
        <taxon>Desulfobacteria</taxon>
        <taxon>Desulfobacterales</taxon>
        <taxon>Desulfococcaceae</taxon>
        <taxon>Desulfonema</taxon>
    </lineage>
</organism>
<name>A0A975BXC0_9BACT</name>
<dbReference type="EMBL" id="CP061800">
    <property type="protein sequence ID" value="QTA93443.1"/>
    <property type="molecule type" value="Genomic_DNA"/>
</dbReference>
<protein>
    <submittedName>
        <fullName evidence="1">Toxin-antitoxin system, toxin component, HigB-like</fullName>
    </submittedName>
</protein>
<sequence>MNWEIYYYNEKVQNEIDSWPVSIRAVYARITERIIVFGPNLGLPLTRSMGDGLFEIRAKGREGIGRAFFCTVIGSKVIILHSFIKKSQKTPVNELRIARKRMKEVS</sequence>
<dbReference type="InterPro" id="IPR009241">
    <property type="entry name" value="HigB-like"/>
</dbReference>
<dbReference type="AlphaFoldDB" id="A0A975BXC0"/>
<evidence type="ECO:0000313" key="2">
    <source>
        <dbReference type="Proteomes" id="UP000663722"/>
    </source>
</evidence>
<keyword evidence="2" id="KW-1185">Reference proteome</keyword>
<dbReference type="Proteomes" id="UP000663722">
    <property type="component" value="Chromosome"/>
</dbReference>
<dbReference type="Pfam" id="PF05973">
    <property type="entry name" value="Gp49"/>
    <property type="match status" value="1"/>
</dbReference>
<accession>A0A975BXC0</accession>
<dbReference type="RefSeq" id="WP_207680385.1">
    <property type="nucleotide sequence ID" value="NZ_CP061800.1"/>
</dbReference>
<gene>
    <name evidence="1" type="ORF">dnm_095440</name>
</gene>
<evidence type="ECO:0000313" key="1">
    <source>
        <dbReference type="EMBL" id="QTA93443.1"/>
    </source>
</evidence>